<evidence type="ECO:0000256" key="1">
    <source>
        <dbReference type="SAM" id="SignalP"/>
    </source>
</evidence>
<evidence type="ECO:0000313" key="3">
    <source>
        <dbReference type="Proteomes" id="UP000184096"/>
    </source>
</evidence>
<keyword evidence="1" id="KW-0732">Signal</keyword>
<gene>
    <name evidence="2" type="ORF">SAMN05444170_4434</name>
</gene>
<name>A0A1M7UCB8_9BRAD</name>
<protein>
    <submittedName>
        <fullName evidence="2">Uncharacterized protein</fullName>
    </submittedName>
</protein>
<sequence length="62" mass="6908">MLVLIALAAAGPAVGAEMNAVAINGRHLLVVKKELKAARVKPWIRRRSGRRFYRKPSLFCVH</sequence>
<feature type="signal peptide" evidence="1">
    <location>
        <begin position="1"/>
        <end position="15"/>
    </location>
</feature>
<evidence type="ECO:0000313" key="2">
    <source>
        <dbReference type="EMBL" id="SHN80594.1"/>
    </source>
</evidence>
<accession>A0A1M7UCB8</accession>
<dbReference type="Proteomes" id="UP000184096">
    <property type="component" value="Chromosome I"/>
</dbReference>
<reference evidence="3" key="1">
    <citation type="submission" date="2016-11" db="EMBL/GenBank/DDBJ databases">
        <authorList>
            <person name="Varghese N."/>
            <person name="Submissions S."/>
        </authorList>
    </citation>
    <scope>NUCLEOTIDE SEQUENCE [LARGE SCALE GENOMIC DNA]</scope>
    <source>
        <strain evidence="3">GAS401</strain>
    </source>
</reference>
<organism evidence="2 3">
    <name type="scientific">Bradyrhizobium erythrophlei</name>
    <dbReference type="NCBI Taxonomy" id="1437360"/>
    <lineage>
        <taxon>Bacteria</taxon>
        <taxon>Pseudomonadati</taxon>
        <taxon>Pseudomonadota</taxon>
        <taxon>Alphaproteobacteria</taxon>
        <taxon>Hyphomicrobiales</taxon>
        <taxon>Nitrobacteraceae</taxon>
        <taxon>Bradyrhizobium</taxon>
    </lineage>
</organism>
<dbReference type="EMBL" id="LT670849">
    <property type="protein sequence ID" value="SHN80594.1"/>
    <property type="molecule type" value="Genomic_DNA"/>
</dbReference>
<keyword evidence="3" id="KW-1185">Reference proteome</keyword>
<feature type="chain" id="PRO_5012839443" evidence="1">
    <location>
        <begin position="16"/>
        <end position="62"/>
    </location>
</feature>
<dbReference type="RefSeq" id="WP_156898626.1">
    <property type="nucleotide sequence ID" value="NZ_LT670849.1"/>
</dbReference>
<dbReference type="AlphaFoldDB" id="A0A1M7UCB8"/>
<proteinExistence type="predicted"/>